<feature type="region of interest" description="Disordered" evidence="3">
    <location>
        <begin position="343"/>
        <end position="367"/>
    </location>
</feature>
<dbReference type="Gene3D" id="3.40.50.620">
    <property type="entry name" value="HUPs"/>
    <property type="match status" value="1"/>
</dbReference>
<dbReference type="AlphaFoldDB" id="A0A4S4LVU2"/>
<name>A0A4S4LVU2_9AGAM</name>
<feature type="region of interest" description="Disordered" evidence="3">
    <location>
        <begin position="115"/>
        <end position="143"/>
    </location>
</feature>
<dbReference type="GO" id="GO:0005524">
    <property type="term" value="F:ATP binding"/>
    <property type="evidence" value="ECO:0007669"/>
    <property type="project" value="InterPro"/>
</dbReference>
<dbReference type="PANTHER" id="PTHR45794">
    <property type="entry name" value="LEUCYL-TRNA SYNTHETASE"/>
    <property type="match status" value="1"/>
</dbReference>
<dbReference type="EMBL" id="SGPL01000168">
    <property type="protein sequence ID" value="THH16217.1"/>
    <property type="molecule type" value="Genomic_DNA"/>
</dbReference>
<comment type="catalytic activity">
    <reaction evidence="2">
        <text>tRNA(Leu) + L-leucine + ATP = L-leucyl-tRNA(Leu) + AMP + diphosphate</text>
        <dbReference type="Rhea" id="RHEA:11688"/>
        <dbReference type="Rhea" id="RHEA-COMP:9613"/>
        <dbReference type="Rhea" id="RHEA-COMP:9622"/>
        <dbReference type="ChEBI" id="CHEBI:30616"/>
        <dbReference type="ChEBI" id="CHEBI:33019"/>
        <dbReference type="ChEBI" id="CHEBI:57427"/>
        <dbReference type="ChEBI" id="CHEBI:78442"/>
        <dbReference type="ChEBI" id="CHEBI:78494"/>
        <dbReference type="ChEBI" id="CHEBI:456215"/>
        <dbReference type="EC" id="6.1.1.4"/>
    </reaction>
</comment>
<dbReference type="OrthoDB" id="10249672at2759"/>
<dbReference type="InterPro" id="IPR004493">
    <property type="entry name" value="Leu-tRNA-synth_Ia_arc/euk"/>
</dbReference>
<dbReference type="GO" id="GO:0004823">
    <property type="term" value="F:leucine-tRNA ligase activity"/>
    <property type="evidence" value="ECO:0007669"/>
    <property type="project" value="UniProtKB-EC"/>
</dbReference>
<feature type="compositionally biased region" description="Polar residues" evidence="3">
    <location>
        <begin position="352"/>
        <end position="367"/>
    </location>
</feature>
<keyword evidence="4" id="KW-0472">Membrane</keyword>
<evidence type="ECO:0000313" key="6">
    <source>
        <dbReference type="Proteomes" id="UP000310158"/>
    </source>
</evidence>
<keyword evidence="6" id="KW-1185">Reference proteome</keyword>
<keyword evidence="4" id="KW-1133">Transmembrane helix</keyword>
<sequence>MPGQGSQTTTVNYPTRACRAKSSVMLQYGYPGQQSELYQSEVTHCTGAGENSVTLPLKNDFGNGAQLSVQMLYKCIIRLFIDLVLAAVVLLAASSDKVIREMEMFRENLERFRQETEEDSAAGSASTSSAAKSDVPDKAKKGKIQAKATGHTFQFQILESIGVPRTDVKKFADPYYWLQQQRYGYPYRLTSQFHDYGCKPLLRLLRAMAGTAGPIASSGFPSSTASSRPTTRTLMSARTAQPATFQGTFDVRGQINQLAEIYGCVLATMRKVGTGLRLPWDPQFLVENSSDSTIYMSYHTIAHLLHRSLDGKVRGPLDIATEQTTDEVWEYIFLNGPWPTHSPLPREKVDAGSTTSIPSTCGRQARI</sequence>
<evidence type="ECO:0000256" key="3">
    <source>
        <dbReference type="SAM" id="MobiDB-lite"/>
    </source>
</evidence>
<feature type="transmembrane region" description="Helical" evidence="4">
    <location>
        <begin position="71"/>
        <end position="93"/>
    </location>
</feature>
<evidence type="ECO:0000256" key="1">
    <source>
        <dbReference type="ARBA" id="ARBA00005594"/>
    </source>
</evidence>
<comment type="caution">
    <text evidence="5">The sequence shown here is derived from an EMBL/GenBank/DDBJ whole genome shotgun (WGS) entry which is preliminary data.</text>
</comment>
<organism evidence="5 6">
    <name type="scientific">Bondarzewia mesenterica</name>
    <dbReference type="NCBI Taxonomy" id="1095465"/>
    <lineage>
        <taxon>Eukaryota</taxon>
        <taxon>Fungi</taxon>
        <taxon>Dikarya</taxon>
        <taxon>Basidiomycota</taxon>
        <taxon>Agaricomycotina</taxon>
        <taxon>Agaricomycetes</taxon>
        <taxon>Russulales</taxon>
        <taxon>Bondarzewiaceae</taxon>
        <taxon>Bondarzewia</taxon>
    </lineage>
</organism>
<dbReference type="InterPro" id="IPR014729">
    <property type="entry name" value="Rossmann-like_a/b/a_fold"/>
</dbReference>
<dbReference type="Proteomes" id="UP000310158">
    <property type="component" value="Unassembled WGS sequence"/>
</dbReference>
<dbReference type="PANTHER" id="PTHR45794:SF1">
    <property type="entry name" value="LEUCINE--TRNA LIGASE, CYTOPLASMIC"/>
    <property type="match status" value="1"/>
</dbReference>
<reference evidence="5 6" key="1">
    <citation type="submission" date="2019-02" db="EMBL/GenBank/DDBJ databases">
        <title>Genome sequencing of the rare red list fungi Bondarzewia mesenterica.</title>
        <authorList>
            <person name="Buettner E."/>
            <person name="Kellner H."/>
        </authorList>
    </citation>
    <scope>NUCLEOTIDE SEQUENCE [LARGE SCALE GENOMIC DNA]</scope>
    <source>
        <strain evidence="5 6">DSM 108281</strain>
    </source>
</reference>
<feature type="compositionally biased region" description="Low complexity" evidence="3">
    <location>
        <begin position="121"/>
        <end position="133"/>
    </location>
</feature>
<gene>
    <name evidence="5" type="ORF">EW146_g4385</name>
</gene>
<comment type="similarity">
    <text evidence="1">Belongs to the class-I aminoacyl-tRNA synthetase family.</text>
</comment>
<accession>A0A4S4LVU2</accession>
<protein>
    <submittedName>
        <fullName evidence="5">Uncharacterized protein</fullName>
    </submittedName>
</protein>
<dbReference type="GO" id="GO:0006429">
    <property type="term" value="P:leucyl-tRNA aminoacylation"/>
    <property type="evidence" value="ECO:0007669"/>
    <property type="project" value="InterPro"/>
</dbReference>
<evidence type="ECO:0000256" key="4">
    <source>
        <dbReference type="SAM" id="Phobius"/>
    </source>
</evidence>
<evidence type="ECO:0000256" key="2">
    <source>
        <dbReference type="ARBA" id="ARBA00047469"/>
    </source>
</evidence>
<evidence type="ECO:0000313" key="5">
    <source>
        <dbReference type="EMBL" id="THH16217.1"/>
    </source>
</evidence>
<keyword evidence="4" id="KW-0812">Transmembrane</keyword>
<proteinExistence type="inferred from homology"/>